<keyword evidence="3" id="KW-1185">Reference proteome</keyword>
<keyword evidence="1" id="KW-0175">Coiled coil</keyword>
<evidence type="ECO:0008006" key="4">
    <source>
        <dbReference type="Google" id="ProtNLM"/>
    </source>
</evidence>
<proteinExistence type="predicted"/>
<dbReference type="EMBL" id="JAFIRN010000007">
    <property type="protein sequence ID" value="KAG5845706.1"/>
    <property type="molecule type" value="Genomic_DNA"/>
</dbReference>
<organism evidence="2 3">
    <name type="scientific">Anguilla anguilla</name>
    <name type="common">European freshwater eel</name>
    <name type="synonym">Muraena anguilla</name>
    <dbReference type="NCBI Taxonomy" id="7936"/>
    <lineage>
        <taxon>Eukaryota</taxon>
        <taxon>Metazoa</taxon>
        <taxon>Chordata</taxon>
        <taxon>Craniata</taxon>
        <taxon>Vertebrata</taxon>
        <taxon>Euteleostomi</taxon>
        <taxon>Actinopterygii</taxon>
        <taxon>Neopterygii</taxon>
        <taxon>Teleostei</taxon>
        <taxon>Anguilliformes</taxon>
        <taxon>Anguillidae</taxon>
        <taxon>Anguilla</taxon>
    </lineage>
</organism>
<dbReference type="OrthoDB" id="10035013at2759"/>
<accession>A0A9D3MCN1</accession>
<dbReference type="InterPro" id="IPR026828">
    <property type="entry name" value="SAPC2_1/2"/>
</dbReference>
<comment type="caution">
    <text evidence="2">The sequence shown here is derived from an EMBL/GenBank/DDBJ whole genome shotgun (WGS) entry which is preliminary data.</text>
</comment>
<dbReference type="PANTHER" id="PTHR14907:SF4">
    <property type="entry name" value="SUPPRESSOR APC DOMAIN-CONTAINING PROTEIN 1"/>
    <property type="match status" value="1"/>
</dbReference>
<evidence type="ECO:0000313" key="2">
    <source>
        <dbReference type="EMBL" id="KAG5845706.1"/>
    </source>
</evidence>
<evidence type="ECO:0000256" key="1">
    <source>
        <dbReference type="SAM" id="Coils"/>
    </source>
</evidence>
<dbReference type="AlphaFoldDB" id="A0A9D3MCN1"/>
<feature type="coiled-coil region" evidence="1">
    <location>
        <begin position="157"/>
        <end position="184"/>
    </location>
</feature>
<reference evidence="2" key="1">
    <citation type="submission" date="2021-01" db="EMBL/GenBank/DDBJ databases">
        <title>A chromosome-scale assembly of European eel, Anguilla anguilla.</title>
        <authorList>
            <person name="Henkel C."/>
            <person name="Jong-Raadsen S.A."/>
            <person name="Dufour S."/>
            <person name="Weltzien F.-A."/>
            <person name="Palstra A.P."/>
            <person name="Pelster B."/>
            <person name="Spaink H.P."/>
            <person name="Van Den Thillart G.E."/>
            <person name="Jansen H."/>
            <person name="Zahm M."/>
            <person name="Klopp C."/>
            <person name="Cedric C."/>
            <person name="Louis A."/>
            <person name="Berthelot C."/>
            <person name="Parey E."/>
            <person name="Roest Crollius H."/>
            <person name="Montfort J."/>
            <person name="Robinson-Rechavi M."/>
            <person name="Bucao C."/>
            <person name="Bouchez O."/>
            <person name="Gislard M."/>
            <person name="Lluch J."/>
            <person name="Milhes M."/>
            <person name="Lampietro C."/>
            <person name="Lopez Roques C."/>
            <person name="Donnadieu C."/>
            <person name="Braasch I."/>
            <person name="Desvignes T."/>
            <person name="Postlethwait J."/>
            <person name="Bobe J."/>
            <person name="Guiguen Y."/>
            <person name="Dirks R."/>
        </authorList>
    </citation>
    <scope>NUCLEOTIDE SEQUENCE</scope>
    <source>
        <strain evidence="2">Tag_6206</strain>
        <tissue evidence="2">Liver</tissue>
    </source>
</reference>
<protein>
    <recommendedName>
        <fullName evidence="4">Suppressor APC domain-containing protein 1</fullName>
    </recommendedName>
</protein>
<evidence type="ECO:0000313" key="3">
    <source>
        <dbReference type="Proteomes" id="UP001044222"/>
    </source>
</evidence>
<dbReference type="OMA" id="FYLWVRI"/>
<dbReference type="Pfam" id="PF11414">
    <property type="entry name" value="Suppressor_APC"/>
    <property type="match status" value="1"/>
</dbReference>
<dbReference type="PANTHER" id="PTHR14907">
    <property type="entry name" value="FI14130P"/>
    <property type="match status" value="1"/>
</dbReference>
<name>A0A9D3MCN1_ANGAN</name>
<gene>
    <name evidence="2" type="ORF">ANANG_G00142100</name>
</gene>
<sequence>MAGSYTVVIIPLHSNLHSLDALRFFLWLKRLKDLEQEKDCLWAGLQVLEQARLWYEGRLRENRERQCFAGDGTWGEAFPPACCGHRSGQRSCQKHRTPWMHGSLPSFNDNPSRSCLLRSCVQRVNGSLGNLMCDPKVAAGPCPEERADSISNLRWQNTLLIQEVSDKSREISRLEEERDSLLQQLVVSASMVLPDR</sequence>
<dbReference type="Proteomes" id="UP001044222">
    <property type="component" value="Chromosome 7"/>
</dbReference>